<evidence type="ECO:0000313" key="2">
    <source>
        <dbReference type="EMBL" id="QIS03201.1"/>
    </source>
</evidence>
<keyword evidence="1" id="KW-0812">Transmembrane</keyword>
<keyword evidence="1" id="KW-1133">Transmembrane helix</keyword>
<dbReference type="AlphaFoldDB" id="A0A6G9XQH1"/>
<evidence type="ECO:0008006" key="4">
    <source>
        <dbReference type="Google" id="ProtNLM"/>
    </source>
</evidence>
<keyword evidence="1" id="KW-0472">Membrane</keyword>
<dbReference type="RefSeq" id="WP_167462269.1">
    <property type="nucleotide sequence ID" value="NZ_CP046171.1"/>
</dbReference>
<accession>A0A6G9XQH1</accession>
<sequence length="140" mass="14077">MLAIAGPAVADPRWTFPVAVALMVLLDAMFRALLAEVAPLFGRHAAVSWSGRTLVLGLAGHGVLVVLLAGIVAISGVGDLPGAATLGAVVGLVAGVPIAVFLGVEARVPWPVAALHGTQWTLKLLVGAYAVADGVFQALA</sequence>
<evidence type="ECO:0000313" key="3">
    <source>
        <dbReference type="Proteomes" id="UP000501705"/>
    </source>
</evidence>
<feature type="transmembrane region" description="Helical" evidence="1">
    <location>
        <begin position="14"/>
        <end position="34"/>
    </location>
</feature>
<organism evidence="2 3">
    <name type="scientific">Nocardia brasiliensis</name>
    <dbReference type="NCBI Taxonomy" id="37326"/>
    <lineage>
        <taxon>Bacteria</taxon>
        <taxon>Bacillati</taxon>
        <taxon>Actinomycetota</taxon>
        <taxon>Actinomycetes</taxon>
        <taxon>Mycobacteriales</taxon>
        <taxon>Nocardiaceae</taxon>
        <taxon>Nocardia</taxon>
    </lineage>
</organism>
<feature type="transmembrane region" description="Helical" evidence="1">
    <location>
        <begin position="54"/>
        <end position="77"/>
    </location>
</feature>
<protein>
    <recommendedName>
        <fullName evidence="4">DUF1761 family protein</fullName>
    </recommendedName>
</protein>
<name>A0A6G9XQH1_NOCBR</name>
<reference evidence="2 3" key="1">
    <citation type="journal article" date="2019" name="ACS Chem. Biol.">
        <title>Identification and Mobilization of a Cryptic Antibiotic Biosynthesis Gene Locus from a Human-Pathogenic Nocardia Isolate.</title>
        <authorList>
            <person name="Herisse M."/>
            <person name="Ishida K."/>
            <person name="Porter J.L."/>
            <person name="Howden B."/>
            <person name="Hertweck C."/>
            <person name="Stinear T.P."/>
            <person name="Pidot S.J."/>
        </authorList>
    </citation>
    <scope>NUCLEOTIDE SEQUENCE [LARGE SCALE GENOMIC DNA]</scope>
    <source>
        <strain evidence="2 3">AUSMDU00024985</strain>
    </source>
</reference>
<proteinExistence type="predicted"/>
<feature type="transmembrane region" description="Helical" evidence="1">
    <location>
        <begin position="83"/>
        <end position="104"/>
    </location>
</feature>
<gene>
    <name evidence="2" type="ORF">F5X71_13565</name>
</gene>
<evidence type="ECO:0000256" key="1">
    <source>
        <dbReference type="SAM" id="Phobius"/>
    </source>
</evidence>
<dbReference type="Proteomes" id="UP000501705">
    <property type="component" value="Chromosome"/>
</dbReference>
<dbReference type="EMBL" id="CP046171">
    <property type="protein sequence ID" value="QIS03201.1"/>
    <property type="molecule type" value="Genomic_DNA"/>
</dbReference>